<feature type="region of interest" description="Disordered" evidence="1">
    <location>
        <begin position="1"/>
        <end position="109"/>
    </location>
</feature>
<sequence>MFRGTLARGVNFGGDPNTGGVHSQLPAEPHQDGEGHGGAQVVHGERDPRGPPHHQTRSYTRNEGRYRTPQEPHKGYCRLKPGTRKLCPYLGSSRTNPGKGKERPGKRLKSRSFCLITIATTSTRDSTPWSPRTRIHKCRSASGSEGSYPVQN</sequence>
<protein>
    <submittedName>
        <fullName evidence="3">Uncharacterized protein LOC111117764 isoform X1</fullName>
    </submittedName>
</protein>
<evidence type="ECO:0000313" key="3">
    <source>
        <dbReference type="RefSeq" id="XP_022312715.1"/>
    </source>
</evidence>
<evidence type="ECO:0000256" key="1">
    <source>
        <dbReference type="SAM" id="MobiDB-lite"/>
    </source>
</evidence>
<feature type="region of interest" description="Disordered" evidence="1">
    <location>
        <begin position="123"/>
        <end position="152"/>
    </location>
</feature>
<organism evidence="2 3">
    <name type="scientific">Crassostrea virginica</name>
    <name type="common">Eastern oyster</name>
    <dbReference type="NCBI Taxonomy" id="6565"/>
    <lineage>
        <taxon>Eukaryota</taxon>
        <taxon>Metazoa</taxon>
        <taxon>Spiralia</taxon>
        <taxon>Lophotrochozoa</taxon>
        <taxon>Mollusca</taxon>
        <taxon>Bivalvia</taxon>
        <taxon>Autobranchia</taxon>
        <taxon>Pteriomorphia</taxon>
        <taxon>Ostreida</taxon>
        <taxon>Ostreoidea</taxon>
        <taxon>Ostreidae</taxon>
        <taxon>Crassostrea</taxon>
    </lineage>
</organism>
<gene>
    <name evidence="3" type="primary">LOC111117764</name>
</gene>
<name>A0A8B8CAN6_CRAVI</name>
<dbReference type="GeneID" id="111117764"/>
<proteinExistence type="predicted"/>
<feature type="compositionally biased region" description="Basic and acidic residues" evidence="1">
    <location>
        <begin position="60"/>
        <end position="74"/>
    </location>
</feature>
<dbReference type="RefSeq" id="XP_022312715.1">
    <property type="nucleotide sequence ID" value="XM_022457007.1"/>
</dbReference>
<dbReference type="Proteomes" id="UP000694844">
    <property type="component" value="Chromosome 10"/>
</dbReference>
<dbReference type="AlphaFoldDB" id="A0A8B8CAN6"/>
<feature type="compositionally biased region" description="Polar residues" evidence="1">
    <location>
        <begin position="141"/>
        <end position="152"/>
    </location>
</feature>
<evidence type="ECO:0000313" key="2">
    <source>
        <dbReference type="Proteomes" id="UP000694844"/>
    </source>
</evidence>
<reference evidence="3" key="1">
    <citation type="submission" date="2025-08" db="UniProtKB">
        <authorList>
            <consortium name="RefSeq"/>
        </authorList>
    </citation>
    <scope>IDENTIFICATION</scope>
    <source>
        <tissue evidence="3">Whole sample</tissue>
    </source>
</reference>
<accession>A0A8B8CAN6</accession>
<keyword evidence="2" id="KW-1185">Reference proteome</keyword>
<dbReference type="KEGG" id="cvn:111117764"/>